<dbReference type="EMBL" id="SDMQ01000010">
    <property type="protein sequence ID" value="TBT83810.1"/>
    <property type="molecule type" value="Genomic_DNA"/>
</dbReference>
<sequence length="241" mass="26045">MTRWRAPYLSARIIPLTVSLAIGLVTNALLPGFAVGWLGGGTVAILLRLRCGWWRAGARRPTPDEVAILRSTSGLIPALRGRGEPTWWIRPTSACPVWMPNPRNVVVTQKLIDEMRHGAVHDESGALLLAAAIGRLPVTCSPMVGVVEFVSLPARVLARVVPRSIRRPWHPYLVVLAVLSLVAVVQHAGAGRWGLIIGQMLLAGALVLAPWWEERWQAALRQLDADGATEAGLQTLAASPT</sequence>
<evidence type="ECO:0000256" key="1">
    <source>
        <dbReference type="SAM" id="Phobius"/>
    </source>
</evidence>
<protein>
    <submittedName>
        <fullName evidence="2">Uncharacterized protein</fullName>
    </submittedName>
</protein>
<keyword evidence="3" id="KW-1185">Reference proteome</keyword>
<keyword evidence="1" id="KW-1133">Transmembrane helix</keyword>
<organism evidence="2 3">
    <name type="scientific">Propioniciclava sinopodophylli</name>
    <dbReference type="NCBI Taxonomy" id="1837344"/>
    <lineage>
        <taxon>Bacteria</taxon>
        <taxon>Bacillati</taxon>
        <taxon>Actinomycetota</taxon>
        <taxon>Actinomycetes</taxon>
        <taxon>Propionibacteriales</taxon>
        <taxon>Propionibacteriaceae</taxon>
        <taxon>Propioniciclava</taxon>
    </lineage>
</organism>
<gene>
    <name evidence="2" type="ORF">ET989_10880</name>
</gene>
<dbReference type="RefSeq" id="WP_131168841.1">
    <property type="nucleotide sequence ID" value="NZ_SDMQ01000010.1"/>
</dbReference>
<evidence type="ECO:0000313" key="3">
    <source>
        <dbReference type="Proteomes" id="UP000292373"/>
    </source>
</evidence>
<feature type="transmembrane region" description="Helical" evidence="1">
    <location>
        <begin position="169"/>
        <end position="187"/>
    </location>
</feature>
<dbReference type="Proteomes" id="UP000292373">
    <property type="component" value="Unassembled WGS sequence"/>
</dbReference>
<evidence type="ECO:0000313" key="2">
    <source>
        <dbReference type="EMBL" id="TBT83810.1"/>
    </source>
</evidence>
<comment type="caution">
    <text evidence="2">The sequence shown here is derived from an EMBL/GenBank/DDBJ whole genome shotgun (WGS) entry which is preliminary data.</text>
</comment>
<keyword evidence="1" id="KW-0812">Transmembrane</keyword>
<accession>A0A4V2JSC7</accession>
<proteinExistence type="predicted"/>
<name>A0A4V2JSC7_9ACTN</name>
<feature type="transmembrane region" description="Helical" evidence="1">
    <location>
        <begin position="193"/>
        <end position="212"/>
    </location>
</feature>
<feature type="transmembrane region" description="Helical" evidence="1">
    <location>
        <begin position="20"/>
        <end position="47"/>
    </location>
</feature>
<reference evidence="2 3" key="1">
    <citation type="submission" date="2019-01" db="EMBL/GenBank/DDBJ databases">
        <title>Lactibacter flavus gen. nov., sp. nov., a novel bacterium of the family Propionibacteriaceae isolated from raw milk and dairy products.</title>
        <authorList>
            <person name="Huptas C."/>
            <person name="Wenning M."/>
            <person name="Breitenwieser F."/>
            <person name="Doll E."/>
            <person name="Von Neubeck M."/>
            <person name="Busse H.-J."/>
            <person name="Scherer S."/>
        </authorList>
    </citation>
    <scope>NUCLEOTIDE SEQUENCE [LARGE SCALE GENOMIC DNA]</scope>
    <source>
        <strain evidence="2 3">KCTC 33808</strain>
    </source>
</reference>
<dbReference type="AlphaFoldDB" id="A0A4V2JSC7"/>
<keyword evidence="1" id="KW-0472">Membrane</keyword>